<dbReference type="GO" id="GO:0051920">
    <property type="term" value="F:peroxiredoxin activity"/>
    <property type="evidence" value="ECO:0007669"/>
    <property type="project" value="InterPro"/>
</dbReference>
<protein>
    <submittedName>
        <fullName evidence="3">Carboxymuconolactone decarboxylase family protein</fullName>
    </submittedName>
</protein>
<evidence type="ECO:0000313" key="3">
    <source>
        <dbReference type="EMBL" id="MBM6660357.1"/>
    </source>
</evidence>
<evidence type="ECO:0000259" key="1">
    <source>
        <dbReference type="Pfam" id="PF02627"/>
    </source>
</evidence>
<comment type="caution">
    <text evidence="3">The sequence shown here is derived from an EMBL/GenBank/DDBJ whole genome shotgun (WGS) entry which is preliminary data.</text>
</comment>
<dbReference type="InterPro" id="IPR011051">
    <property type="entry name" value="RmlC_Cupin_sf"/>
</dbReference>
<proteinExistence type="predicted"/>
<feature type="domain" description="Carboxymuconolactone decarboxylase-like" evidence="1">
    <location>
        <begin position="120"/>
        <end position="200"/>
    </location>
</feature>
<dbReference type="InterPro" id="IPR003779">
    <property type="entry name" value="CMD-like"/>
</dbReference>
<dbReference type="EMBL" id="JACJJL010000001">
    <property type="protein sequence ID" value="MBM6660357.1"/>
    <property type="molecule type" value="Genomic_DNA"/>
</dbReference>
<dbReference type="Gene3D" id="2.60.120.10">
    <property type="entry name" value="Jelly Rolls"/>
    <property type="match status" value="1"/>
</dbReference>
<dbReference type="SUPFAM" id="SSF51182">
    <property type="entry name" value="RmlC-like cupins"/>
    <property type="match status" value="1"/>
</dbReference>
<keyword evidence="4" id="KW-1185">Reference proteome</keyword>
<dbReference type="CDD" id="cd02233">
    <property type="entry name" value="cupin_HNL-like"/>
    <property type="match status" value="1"/>
</dbReference>
<evidence type="ECO:0000259" key="2">
    <source>
        <dbReference type="Pfam" id="PF07883"/>
    </source>
</evidence>
<feature type="domain" description="Cupin type-2" evidence="2">
    <location>
        <begin position="251"/>
        <end position="311"/>
    </location>
</feature>
<dbReference type="Gene3D" id="1.20.1290.10">
    <property type="entry name" value="AhpD-like"/>
    <property type="match status" value="1"/>
</dbReference>
<dbReference type="PANTHER" id="PTHR43698:SF1">
    <property type="entry name" value="BLL4564 PROTEIN"/>
    <property type="match status" value="1"/>
</dbReference>
<gene>
    <name evidence="3" type="ORF">H6B30_01060</name>
</gene>
<dbReference type="SUPFAM" id="SSF69118">
    <property type="entry name" value="AhpD-like"/>
    <property type="match status" value="1"/>
</dbReference>
<dbReference type="InterPro" id="IPR013096">
    <property type="entry name" value="Cupin_2"/>
</dbReference>
<evidence type="ECO:0000313" key="4">
    <source>
        <dbReference type="Proteomes" id="UP000764045"/>
    </source>
</evidence>
<dbReference type="Pfam" id="PF02627">
    <property type="entry name" value="CMD"/>
    <property type="match status" value="2"/>
</dbReference>
<dbReference type="AlphaFoldDB" id="A0A939B3S9"/>
<dbReference type="InterPro" id="IPR014710">
    <property type="entry name" value="RmlC-like_jellyroll"/>
</dbReference>
<sequence>MENVLDRRQQHIVAIANLEARGEQGLLGEAISAALDDSVTVNDIKEALSQLYAYTGFPRSLNALGTLQRVVAERAQAGKASVEGRDADPLPEGYDALKQGTEVQTKLTGKPYDYKFAPATDYYLKAHLFGDIFARNNLTFAERELVTVSALSGIEGAEPQLRSHINGARNMGLSDAEIHSIPLTLAARGAEASAYRASKAIADVYGEAFAGEQPLPFAKGGENTAYAKYFIGKSYLAPLANGEGRLPVSNVTFEPRCRNNWHIHNGGGQILICVYGKGWYQEWGKPARRLQPGDVVDIPAGVKHWHGAAADSWFQHVAISVPAEGASTEWLEPVADADYDKLK</sequence>
<reference evidence="3 4" key="1">
    <citation type="journal article" date="2021" name="Sci. Rep.">
        <title>The distribution of antibiotic resistance genes in chicken gut microbiota commensals.</title>
        <authorList>
            <person name="Juricova H."/>
            <person name="Matiasovicova J."/>
            <person name="Kubasova T."/>
            <person name="Cejkova D."/>
            <person name="Rychlik I."/>
        </authorList>
    </citation>
    <scope>NUCLEOTIDE SEQUENCE [LARGE SCALE GENOMIC DNA]</scope>
    <source>
        <strain evidence="3 4">An819</strain>
    </source>
</reference>
<name>A0A939B3S9_9BACT</name>
<dbReference type="Proteomes" id="UP000764045">
    <property type="component" value="Unassembled WGS sequence"/>
</dbReference>
<dbReference type="PANTHER" id="PTHR43698">
    <property type="entry name" value="RIBD C-TERMINAL DOMAIN CONTAINING PROTEIN"/>
    <property type="match status" value="1"/>
</dbReference>
<dbReference type="InterPro" id="IPR029032">
    <property type="entry name" value="AhpD-like"/>
</dbReference>
<dbReference type="Pfam" id="PF07883">
    <property type="entry name" value="Cupin_2"/>
    <property type="match status" value="1"/>
</dbReference>
<feature type="domain" description="Carboxymuconolactone decarboxylase-like" evidence="1">
    <location>
        <begin position="3"/>
        <end position="66"/>
    </location>
</feature>
<organism evidence="3 4">
    <name type="scientific">Marseilla massiliensis</name>
    <dbReference type="NCBI Taxonomy" id="1841864"/>
    <lineage>
        <taxon>Bacteria</taxon>
        <taxon>Pseudomonadati</taxon>
        <taxon>Bacteroidota</taxon>
        <taxon>Bacteroidia</taxon>
        <taxon>Bacteroidales</taxon>
        <taxon>Prevotellaceae</taxon>
        <taxon>Marseilla</taxon>
    </lineage>
</organism>
<accession>A0A939B3S9</accession>
<dbReference type="InterPro" id="IPR047263">
    <property type="entry name" value="HNL-like_cupin"/>
</dbReference>